<organism evidence="2 3">
    <name type="scientific">Aspergillus glaucus CBS 516.65</name>
    <dbReference type="NCBI Taxonomy" id="1160497"/>
    <lineage>
        <taxon>Eukaryota</taxon>
        <taxon>Fungi</taxon>
        <taxon>Dikarya</taxon>
        <taxon>Ascomycota</taxon>
        <taxon>Pezizomycotina</taxon>
        <taxon>Eurotiomycetes</taxon>
        <taxon>Eurotiomycetidae</taxon>
        <taxon>Eurotiales</taxon>
        <taxon>Aspergillaceae</taxon>
        <taxon>Aspergillus</taxon>
        <taxon>Aspergillus subgen. Aspergillus</taxon>
    </lineage>
</organism>
<dbReference type="RefSeq" id="XP_022400388.1">
    <property type="nucleotide sequence ID" value="XM_022548300.1"/>
</dbReference>
<feature type="region of interest" description="Disordered" evidence="1">
    <location>
        <begin position="67"/>
        <end position="117"/>
    </location>
</feature>
<feature type="compositionally biased region" description="Polar residues" evidence="1">
    <location>
        <begin position="96"/>
        <end position="112"/>
    </location>
</feature>
<keyword evidence="3" id="KW-1185">Reference proteome</keyword>
<dbReference type="VEuPathDB" id="FungiDB:ASPGLDRAFT_58143"/>
<evidence type="ECO:0000313" key="2">
    <source>
        <dbReference type="EMBL" id="OJJ83690.1"/>
    </source>
</evidence>
<dbReference type="EMBL" id="KV878898">
    <property type="protein sequence ID" value="OJJ83690.1"/>
    <property type="molecule type" value="Genomic_DNA"/>
</dbReference>
<sequence length="183" mass="19751">MTPDPKLAITPQNELSINSIGCREDLAIMIGDVAIHLSAIENGDPKTTFDYSSRPAFYAIPVDRSQLTEKTQSSASADPGLSIRSAPSLLLGPERPQSTSMRSPTRGLSSPPSDFDEEYEQAYPDIEHVEGRDEGGEKDEDEQLCGCARIPAAFTRDIASGRQPNGAATAAYLRRAANLLQDL</sequence>
<accession>A0A1L9VIG6</accession>
<reference evidence="3" key="1">
    <citation type="journal article" date="2017" name="Genome Biol.">
        <title>Comparative genomics reveals high biological diversity and specific adaptations in the industrially and medically important fungal genus Aspergillus.</title>
        <authorList>
            <person name="de Vries R.P."/>
            <person name="Riley R."/>
            <person name="Wiebenga A."/>
            <person name="Aguilar-Osorio G."/>
            <person name="Amillis S."/>
            <person name="Uchima C.A."/>
            <person name="Anderluh G."/>
            <person name="Asadollahi M."/>
            <person name="Askin M."/>
            <person name="Barry K."/>
            <person name="Battaglia E."/>
            <person name="Bayram O."/>
            <person name="Benocci T."/>
            <person name="Braus-Stromeyer S.A."/>
            <person name="Caldana C."/>
            <person name="Canovas D."/>
            <person name="Cerqueira G.C."/>
            <person name="Chen F."/>
            <person name="Chen W."/>
            <person name="Choi C."/>
            <person name="Clum A."/>
            <person name="Dos Santos R.A."/>
            <person name="Damasio A.R."/>
            <person name="Diallinas G."/>
            <person name="Emri T."/>
            <person name="Fekete E."/>
            <person name="Flipphi M."/>
            <person name="Freyberg S."/>
            <person name="Gallo A."/>
            <person name="Gournas C."/>
            <person name="Habgood R."/>
            <person name="Hainaut M."/>
            <person name="Harispe M.L."/>
            <person name="Henrissat B."/>
            <person name="Hilden K.S."/>
            <person name="Hope R."/>
            <person name="Hossain A."/>
            <person name="Karabika E."/>
            <person name="Karaffa L."/>
            <person name="Karanyi Z."/>
            <person name="Krasevec N."/>
            <person name="Kuo A."/>
            <person name="Kusch H."/>
            <person name="LaButti K."/>
            <person name="Lagendijk E.L."/>
            <person name="Lapidus A."/>
            <person name="Levasseur A."/>
            <person name="Lindquist E."/>
            <person name="Lipzen A."/>
            <person name="Logrieco A.F."/>
            <person name="MacCabe A."/>
            <person name="Maekelae M.R."/>
            <person name="Malavazi I."/>
            <person name="Melin P."/>
            <person name="Meyer V."/>
            <person name="Mielnichuk N."/>
            <person name="Miskei M."/>
            <person name="Molnar A.P."/>
            <person name="Mule G."/>
            <person name="Ngan C.Y."/>
            <person name="Orejas M."/>
            <person name="Orosz E."/>
            <person name="Ouedraogo J.P."/>
            <person name="Overkamp K.M."/>
            <person name="Park H.-S."/>
            <person name="Perrone G."/>
            <person name="Piumi F."/>
            <person name="Punt P.J."/>
            <person name="Ram A.F."/>
            <person name="Ramon A."/>
            <person name="Rauscher S."/>
            <person name="Record E."/>
            <person name="Riano-Pachon D.M."/>
            <person name="Robert V."/>
            <person name="Roehrig J."/>
            <person name="Ruller R."/>
            <person name="Salamov A."/>
            <person name="Salih N.S."/>
            <person name="Samson R.A."/>
            <person name="Sandor E."/>
            <person name="Sanguinetti M."/>
            <person name="Schuetze T."/>
            <person name="Sepcic K."/>
            <person name="Shelest E."/>
            <person name="Sherlock G."/>
            <person name="Sophianopoulou V."/>
            <person name="Squina F.M."/>
            <person name="Sun H."/>
            <person name="Susca A."/>
            <person name="Todd R.B."/>
            <person name="Tsang A."/>
            <person name="Unkles S.E."/>
            <person name="van de Wiele N."/>
            <person name="van Rossen-Uffink D."/>
            <person name="Oliveira J.V."/>
            <person name="Vesth T.C."/>
            <person name="Visser J."/>
            <person name="Yu J.-H."/>
            <person name="Zhou M."/>
            <person name="Andersen M.R."/>
            <person name="Archer D.B."/>
            <person name="Baker S.E."/>
            <person name="Benoit I."/>
            <person name="Brakhage A.A."/>
            <person name="Braus G.H."/>
            <person name="Fischer R."/>
            <person name="Frisvad J.C."/>
            <person name="Goldman G.H."/>
            <person name="Houbraken J."/>
            <person name="Oakley B."/>
            <person name="Pocsi I."/>
            <person name="Scazzocchio C."/>
            <person name="Seiboth B."/>
            <person name="vanKuyk P.A."/>
            <person name="Wortman J."/>
            <person name="Dyer P.S."/>
            <person name="Grigoriev I.V."/>
        </authorList>
    </citation>
    <scope>NUCLEOTIDE SEQUENCE [LARGE SCALE GENOMIC DNA]</scope>
    <source>
        <strain evidence="3">CBS 516.65</strain>
    </source>
</reference>
<name>A0A1L9VIG6_ASPGL</name>
<protein>
    <submittedName>
        <fullName evidence="2">Uncharacterized protein</fullName>
    </submittedName>
</protein>
<dbReference type="Proteomes" id="UP000184300">
    <property type="component" value="Unassembled WGS sequence"/>
</dbReference>
<dbReference type="AlphaFoldDB" id="A0A1L9VIG6"/>
<proteinExistence type="predicted"/>
<dbReference type="GeneID" id="34464561"/>
<gene>
    <name evidence="2" type="ORF">ASPGLDRAFT_58143</name>
</gene>
<evidence type="ECO:0000313" key="3">
    <source>
        <dbReference type="Proteomes" id="UP000184300"/>
    </source>
</evidence>
<evidence type="ECO:0000256" key="1">
    <source>
        <dbReference type="SAM" id="MobiDB-lite"/>
    </source>
</evidence>